<dbReference type="AlphaFoldDB" id="A0A2V0RNQ1"/>
<feature type="transmembrane region" description="Helical" evidence="1">
    <location>
        <begin position="46"/>
        <end position="63"/>
    </location>
</feature>
<organism evidence="2">
    <name type="scientific">viral metagenome</name>
    <dbReference type="NCBI Taxonomy" id="1070528"/>
    <lineage>
        <taxon>unclassified sequences</taxon>
        <taxon>metagenomes</taxon>
        <taxon>organismal metagenomes</taxon>
    </lineage>
</organism>
<name>A0A2V0RNQ1_9ZZZZ</name>
<accession>A0A2V0RNQ1</accession>
<keyword evidence="1" id="KW-1133">Transmembrane helix</keyword>
<proteinExistence type="predicted"/>
<sequence>MSTRVNITKLTEEWRGPEVILLRIKASARVYHEQYRRAYLAFRHRLMYFDIPIIVFSSVNSVLIAGGKNFLQPDLIEVTTCMLALVTGIIQALRTFLKIDETRENCLVTYKDLFRLFCEVSTILAQPLRSRSVDAQKFMLDKIAEFKEIMDKAVILEEKTKSNPIYLDGLTWDVGGVDESTDSSSPRRHPDAHLSEIPSLEFSSIKKEDYYDDGADGDAITGKEEANMIIATQEHQTPPVEYHASTWGTNNRRNFLDKLPDELQRHIYSYAFDVVTYAWRCANHTLPSPIDLSAQNTATPLLIHALETNPRVSTMSLIHLMEEVRITSPPIIWAMSDLGMFLHNRDCLNGNNGVLHPDNKPIVHNAPLDRHDIAGIFNLFNQVALILRLMSIVKQECRARNKLCDGRNKCFVVREQPWITGHAIFDDVNYRTLGCLQAAHRTVEVECGPLRQGANRANHVRVHCIMQIELIFRAYMQGLMPIGNYQTLMKNTCALFASTYGVLTLHEIIVNWHAHWAPPVLTGGFAHKRVAALDKLRALISKDPRSRFMSNKVKKSDMTSLKGIAEWEMASGAAIAGEVLRMIRYWDSTVPGNDTTKEVVGGTLAIVNGGRTSTGLILCPRCQRASVYRYKCTCSQKFKTSKLKIVLPNEFR</sequence>
<keyword evidence="1" id="KW-0472">Membrane</keyword>
<dbReference type="EMBL" id="BDQE01000170">
    <property type="protein sequence ID" value="GBH22910.1"/>
    <property type="molecule type" value="Genomic_RNA"/>
</dbReference>
<comment type="caution">
    <text evidence="2">The sequence shown here is derived from an EMBL/GenBank/DDBJ whole genome shotgun (WGS) entry which is preliminary data.</text>
</comment>
<protein>
    <submittedName>
        <fullName evidence="2">VP11</fullName>
    </submittedName>
</protein>
<keyword evidence="1" id="KW-0812">Transmembrane</keyword>
<evidence type="ECO:0000256" key="1">
    <source>
        <dbReference type="SAM" id="Phobius"/>
    </source>
</evidence>
<evidence type="ECO:0000313" key="2">
    <source>
        <dbReference type="EMBL" id="GBH22910.1"/>
    </source>
</evidence>
<reference evidence="2" key="1">
    <citation type="submission" date="2017-04" db="EMBL/GenBank/DDBJ databases">
        <title>Unveiling RNA virosphere associated with marine microorganisms.</title>
        <authorList>
            <person name="Urayama S."/>
            <person name="Takaki Y."/>
            <person name="Nishi S."/>
            <person name="Yoshida Y."/>
            <person name="Deguchi S."/>
            <person name="Takai K."/>
            <person name="Nunoura T."/>
        </authorList>
    </citation>
    <scope>NUCLEOTIDE SEQUENCE</scope>
</reference>